<evidence type="ECO:0000313" key="3">
    <source>
        <dbReference type="Proteomes" id="UP001229421"/>
    </source>
</evidence>
<dbReference type="AlphaFoldDB" id="A0AAD8NHS6"/>
<dbReference type="EMBL" id="JAUHHV010000011">
    <property type="protein sequence ID" value="KAK1408496.1"/>
    <property type="molecule type" value="Genomic_DNA"/>
</dbReference>
<evidence type="ECO:0000256" key="1">
    <source>
        <dbReference type="SAM" id="Phobius"/>
    </source>
</evidence>
<keyword evidence="1" id="KW-1133">Transmembrane helix</keyword>
<comment type="caution">
    <text evidence="2">The sequence shown here is derived from an EMBL/GenBank/DDBJ whole genome shotgun (WGS) entry which is preliminary data.</text>
</comment>
<keyword evidence="3" id="KW-1185">Reference proteome</keyword>
<feature type="transmembrane region" description="Helical" evidence="1">
    <location>
        <begin position="59"/>
        <end position="77"/>
    </location>
</feature>
<evidence type="ECO:0000313" key="2">
    <source>
        <dbReference type="EMBL" id="KAK1408496.1"/>
    </source>
</evidence>
<sequence length="86" mass="10382">MNAQRFQLRHTYTYFHLIRTQFFLYIYLSVAIILPIYNSITLQYYSIYPTHLSIHRSRHGTLIFIIAVHIICLYTFISPNQFYSNS</sequence>
<gene>
    <name evidence="2" type="ORF">QVD17_40326</name>
</gene>
<reference evidence="2" key="1">
    <citation type="journal article" date="2023" name="bioRxiv">
        <title>Improved chromosome-level genome assembly for marigold (Tagetes erecta).</title>
        <authorList>
            <person name="Jiang F."/>
            <person name="Yuan L."/>
            <person name="Wang S."/>
            <person name="Wang H."/>
            <person name="Xu D."/>
            <person name="Wang A."/>
            <person name="Fan W."/>
        </authorList>
    </citation>
    <scope>NUCLEOTIDE SEQUENCE</scope>
    <source>
        <strain evidence="2">WSJ</strain>
        <tissue evidence="2">Leaf</tissue>
    </source>
</reference>
<dbReference type="Proteomes" id="UP001229421">
    <property type="component" value="Unassembled WGS sequence"/>
</dbReference>
<name>A0AAD8NHS6_TARER</name>
<protein>
    <submittedName>
        <fullName evidence="2">Uncharacterized protein</fullName>
    </submittedName>
</protein>
<proteinExistence type="predicted"/>
<organism evidence="2 3">
    <name type="scientific">Tagetes erecta</name>
    <name type="common">African marigold</name>
    <dbReference type="NCBI Taxonomy" id="13708"/>
    <lineage>
        <taxon>Eukaryota</taxon>
        <taxon>Viridiplantae</taxon>
        <taxon>Streptophyta</taxon>
        <taxon>Embryophyta</taxon>
        <taxon>Tracheophyta</taxon>
        <taxon>Spermatophyta</taxon>
        <taxon>Magnoliopsida</taxon>
        <taxon>eudicotyledons</taxon>
        <taxon>Gunneridae</taxon>
        <taxon>Pentapetalae</taxon>
        <taxon>asterids</taxon>
        <taxon>campanulids</taxon>
        <taxon>Asterales</taxon>
        <taxon>Asteraceae</taxon>
        <taxon>Asteroideae</taxon>
        <taxon>Heliantheae alliance</taxon>
        <taxon>Tageteae</taxon>
        <taxon>Tagetes</taxon>
    </lineage>
</organism>
<feature type="transmembrane region" description="Helical" evidence="1">
    <location>
        <begin position="22"/>
        <end position="47"/>
    </location>
</feature>
<accession>A0AAD8NHS6</accession>
<keyword evidence="1" id="KW-0812">Transmembrane</keyword>
<keyword evidence="1" id="KW-0472">Membrane</keyword>